<gene>
    <name evidence="1" type="ORF">E2C01_061260</name>
</gene>
<sequence length="131" mass="14034">MPTPRRAPHAICGCRRRTCNNSALHISETPPLVRHGGPSVVRGSAARQMGAGGGVFSPLFMAGYHCPTDTYQPASQIMITPGKEAACLGHHPLLSTYESPWFPLLGRREEGNYTPSTTDFSLLTAGATIRS</sequence>
<dbReference type="Proteomes" id="UP000324222">
    <property type="component" value="Unassembled WGS sequence"/>
</dbReference>
<dbReference type="EMBL" id="VSRR010025770">
    <property type="protein sequence ID" value="MPC67095.1"/>
    <property type="molecule type" value="Genomic_DNA"/>
</dbReference>
<proteinExistence type="predicted"/>
<name>A0A5B7HBY3_PORTR</name>
<comment type="caution">
    <text evidence="1">The sequence shown here is derived from an EMBL/GenBank/DDBJ whole genome shotgun (WGS) entry which is preliminary data.</text>
</comment>
<organism evidence="1 2">
    <name type="scientific">Portunus trituberculatus</name>
    <name type="common">Swimming crab</name>
    <name type="synonym">Neptunus trituberculatus</name>
    <dbReference type="NCBI Taxonomy" id="210409"/>
    <lineage>
        <taxon>Eukaryota</taxon>
        <taxon>Metazoa</taxon>
        <taxon>Ecdysozoa</taxon>
        <taxon>Arthropoda</taxon>
        <taxon>Crustacea</taxon>
        <taxon>Multicrustacea</taxon>
        <taxon>Malacostraca</taxon>
        <taxon>Eumalacostraca</taxon>
        <taxon>Eucarida</taxon>
        <taxon>Decapoda</taxon>
        <taxon>Pleocyemata</taxon>
        <taxon>Brachyura</taxon>
        <taxon>Eubrachyura</taxon>
        <taxon>Portunoidea</taxon>
        <taxon>Portunidae</taxon>
        <taxon>Portuninae</taxon>
        <taxon>Portunus</taxon>
    </lineage>
</organism>
<evidence type="ECO:0000313" key="1">
    <source>
        <dbReference type="EMBL" id="MPC67095.1"/>
    </source>
</evidence>
<reference evidence="1 2" key="1">
    <citation type="submission" date="2019-05" db="EMBL/GenBank/DDBJ databases">
        <title>Another draft genome of Portunus trituberculatus and its Hox gene families provides insights of decapod evolution.</title>
        <authorList>
            <person name="Jeong J.-H."/>
            <person name="Song I."/>
            <person name="Kim S."/>
            <person name="Choi T."/>
            <person name="Kim D."/>
            <person name="Ryu S."/>
            <person name="Kim W."/>
        </authorList>
    </citation>
    <scope>NUCLEOTIDE SEQUENCE [LARGE SCALE GENOMIC DNA]</scope>
    <source>
        <tissue evidence="1">Muscle</tissue>
    </source>
</reference>
<evidence type="ECO:0000313" key="2">
    <source>
        <dbReference type="Proteomes" id="UP000324222"/>
    </source>
</evidence>
<dbReference type="AlphaFoldDB" id="A0A5B7HBY3"/>
<protein>
    <submittedName>
        <fullName evidence="1">Uncharacterized protein</fullName>
    </submittedName>
</protein>
<accession>A0A5B7HBY3</accession>
<keyword evidence="2" id="KW-1185">Reference proteome</keyword>